<keyword evidence="3 5" id="KW-1133">Transmembrane helix</keyword>
<name>A0A8S1WAL4_9CILI</name>
<comment type="caution">
    <text evidence="7">The sequence shown here is derived from an EMBL/GenBank/DDBJ whole genome shotgun (WGS) entry which is preliminary data.</text>
</comment>
<feature type="transmembrane region" description="Helical" evidence="5">
    <location>
        <begin position="457"/>
        <end position="476"/>
    </location>
</feature>
<gene>
    <name evidence="7" type="ORF">PPENT_87.1.T0880231</name>
</gene>
<protein>
    <recommendedName>
        <fullName evidence="6">Amino acid transporter transmembrane domain-containing protein</fullName>
    </recommendedName>
</protein>
<feature type="transmembrane region" description="Helical" evidence="5">
    <location>
        <begin position="615"/>
        <end position="633"/>
    </location>
</feature>
<proteinExistence type="predicted"/>
<feature type="transmembrane region" description="Helical" evidence="5">
    <location>
        <begin position="317"/>
        <end position="334"/>
    </location>
</feature>
<evidence type="ECO:0000313" key="8">
    <source>
        <dbReference type="Proteomes" id="UP000689195"/>
    </source>
</evidence>
<evidence type="ECO:0000256" key="5">
    <source>
        <dbReference type="SAM" id="Phobius"/>
    </source>
</evidence>
<organism evidence="7 8">
    <name type="scientific">Paramecium pentaurelia</name>
    <dbReference type="NCBI Taxonomy" id="43138"/>
    <lineage>
        <taxon>Eukaryota</taxon>
        <taxon>Sar</taxon>
        <taxon>Alveolata</taxon>
        <taxon>Ciliophora</taxon>
        <taxon>Intramacronucleata</taxon>
        <taxon>Oligohymenophorea</taxon>
        <taxon>Peniculida</taxon>
        <taxon>Parameciidae</taxon>
        <taxon>Paramecium</taxon>
    </lineage>
</organism>
<feature type="transmembrane region" description="Helical" evidence="5">
    <location>
        <begin position="574"/>
        <end position="595"/>
    </location>
</feature>
<feature type="transmembrane region" description="Helical" evidence="5">
    <location>
        <begin position="278"/>
        <end position="297"/>
    </location>
</feature>
<dbReference type="OrthoDB" id="438545at2759"/>
<feature type="transmembrane region" description="Helical" evidence="5">
    <location>
        <begin position="239"/>
        <end position="257"/>
    </location>
</feature>
<evidence type="ECO:0000259" key="6">
    <source>
        <dbReference type="Pfam" id="PF01490"/>
    </source>
</evidence>
<keyword evidence="4 5" id="KW-0472">Membrane</keyword>
<reference evidence="7" key="1">
    <citation type="submission" date="2021-01" db="EMBL/GenBank/DDBJ databases">
        <authorList>
            <consortium name="Genoscope - CEA"/>
            <person name="William W."/>
        </authorList>
    </citation>
    <scope>NUCLEOTIDE SEQUENCE</scope>
</reference>
<feature type="transmembrane region" description="Helical" evidence="5">
    <location>
        <begin position="754"/>
        <end position="778"/>
    </location>
</feature>
<feature type="transmembrane region" description="Helical" evidence="5">
    <location>
        <begin position="58"/>
        <end position="75"/>
    </location>
</feature>
<keyword evidence="8" id="KW-1185">Reference proteome</keyword>
<evidence type="ECO:0000256" key="2">
    <source>
        <dbReference type="ARBA" id="ARBA00022692"/>
    </source>
</evidence>
<feature type="transmembrane region" description="Helical" evidence="5">
    <location>
        <begin position="790"/>
        <end position="815"/>
    </location>
</feature>
<evidence type="ECO:0000256" key="4">
    <source>
        <dbReference type="ARBA" id="ARBA00023136"/>
    </source>
</evidence>
<evidence type="ECO:0000256" key="3">
    <source>
        <dbReference type="ARBA" id="ARBA00022989"/>
    </source>
</evidence>
<feature type="domain" description="Amino acid transporter transmembrane" evidence="6">
    <location>
        <begin position="51"/>
        <end position="374"/>
    </location>
</feature>
<dbReference type="GO" id="GO:0015179">
    <property type="term" value="F:L-amino acid transmembrane transporter activity"/>
    <property type="evidence" value="ECO:0007669"/>
    <property type="project" value="TreeGrafter"/>
</dbReference>
<feature type="transmembrane region" description="Helical" evidence="5">
    <location>
        <begin position="198"/>
        <end position="219"/>
    </location>
</feature>
<dbReference type="PANTHER" id="PTHR22950">
    <property type="entry name" value="AMINO ACID TRANSPORTER"/>
    <property type="match status" value="1"/>
</dbReference>
<dbReference type="PANTHER" id="PTHR22950:SF702">
    <property type="entry name" value="AMINO ACID TRANSPORTER PROTEIN"/>
    <property type="match status" value="1"/>
</dbReference>
<feature type="domain" description="Amino acid transporter transmembrane" evidence="6">
    <location>
        <begin position="427"/>
        <end position="808"/>
    </location>
</feature>
<evidence type="ECO:0000256" key="1">
    <source>
        <dbReference type="ARBA" id="ARBA00004141"/>
    </source>
</evidence>
<keyword evidence="2 5" id="KW-0812">Transmembrane</keyword>
<comment type="subcellular location">
    <subcellularLocation>
        <location evidence="1">Membrane</location>
        <topology evidence="1">Multi-pass membrane protein</topology>
    </subcellularLocation>
</comment>
<feature type="transmembrane region" description="Helical" evidence="5">
    <location>
        <begin position="81"/>
        <end position="100"/>
    </location>
</feature>
<feature type="transmembrane region" description="Helical" evidence="5">
    <location>
        <begin position="167"/>
        <end position="186"/>
    </location>
</feature>
<dbReference type="Proteomes" id="UP000689195">
    <property type="component" value="Unassembled WGS sequence"/>
</dbReference>
<feature type="transmembrane region" description="Helical" evidence="5">
    <location>
        <begin position="135"/>
        <end position="155"/>
    </location>
</feature>
<feature type="transmembrane region" description="Helical" evidence="5">
    <location>
        <begin position="543"/>
        <end position="562"/>
    </location>
</feature>
<dbReference type="GO" id="GO:0016020">
    <property type="term" value="C:membrane"/>
    <property type="evidence" value="ECO:0007669"/>
    <property type="project" value="UniProtKB-SubCell"/>
</dbReference>
<feature type="transmembrane region" description="Helical" evidence="5">
    <location>
        <begin position="727"/>
        <end position="748"/>
    </location>
</feature>
<dbReference type="AlphaFoldDB" id="A0A8S1WAL4"/>
<feature type="transmembrane region" description="Helical" evidence="5">
    <location>
        <begin position="511"/>
        <end position="531"/>
    </location>
</feature>
<dbReference type="EMBL" id="CAJJDO010000088">
    <property type="protein sequence ID" value="CAD8187268.1"/>
    <property type="molecule type" value="Genomic_DNA"/>
</dbReference>
<sequence>MKIENSENDIYNHLQDDAINQTQDNLDDQGQLEQNAQNTSWFARTCGTMKKGSLRQSIIALMCAAMGSGMLSFPSNPVQSGLINSIILMIICALLSRFSMHILMKCAFKNNQHSYAELVKFALGSKMQKFYSVDMICYTFGAIVCYQILFIQFLWQVLLVCGFDQSYQVQVRYIGGALFMILNFPISMMKDLYSLRYFTVVQIIIIAYILVIIIIYFFTEFSNLFDDSKIVYFDFNIQLTSTFASTFFGFICHQLIFPIRSELNRSSFRRMSKIFNRAIFSELIIYLTLMIFGYLTLFQQTPKIIIDGYVGNIEFTFAQAFFAFIMFFAVPINLNPSRFTILQLIDKENNWNAYVICTVVLQYSTGIIAMIYPNVKMKIENSENDIYNHLQDDAINQTQDNLDDQGQLEQNAQNTSWFARTCGTMKKGSLRQSIIALMCAAMGSGMLSFPSNPVQSGLINSIILMIICALLSRFSMHILMKCAFKNNQHSYAELVKFALGSKMQKFYSVDMICYTFGAIVCYQILFIQFLWQVLLVCGFDQSYQVQVRYIGGALFMILNFPISMMKDLYSLRYFTVVQIIIIAYILVIIIIYFFTEFSNLFDDSKIVYFDFNIQLTSTFASTFFGFICHQLIFPIRSELNRSSFRRMSKIFNRAIFSELIIYLTLMIFGYLTLFQQTPKIIIDGYVGNIEFTFAQAFFAFIMFFAVPINLNPSRFTILQLIDKENNWNAYVICTVVLQYSTGIIAMIYPNVKAIFGLLGGIFGMIMVIVLPCLIYIKLELKDGKKWSDFNIMFTFLIMIVAGISGFTGAIVSQIYS</sequence>
<dbReference type="Pfam" id="PF01490">
    <property type="entry name" value="Aa_trans"/>
    <property type="match status" value="2"/>
</dbReference>
<accession>A0A8S1WAL4</accession>
<feature type="transmembrane region" description="Helical" evidence="5">
    <location>
        <begin position="654"/>
        <end position="673"/>
    </location>
</feature>
<evidence type="ECO:0000313" key="7">
    <source>
        <dbReference type="EMBL" id="CAD8187268.1"/>
    </source>
</evidence>
<dbReference type="InterPro" id="IPR013057">
    <property type="entry name" value="AA_transpt_TM"/>
</dbReference>
<feature type="transmembrane region" description="Helical" evidence="5">
    <location>
        <begin position="685"/>
        <end position="706"/>
    </location>
</feature>